<feature type="non-terminal residue" evidence="12">
    <location>
        <position position="1"/>
    </location>
</feature>
<feature type="domain" description="C2H2-type" evidence="11">
    <location>
        <begin position="9"/>
        <end position="31"/>
    </location>
</feature>
<evidence type="ECO:0000313" key="13">
    <source>
        <dbReference type="Proteomes" id="UP000521322"/>
    </source>
</evidence>
<dbReference type="SUPFAM" id="SSF57667">
    <property type="entry name" value="beta-beta-alpha zinc fingers"/>
    <property type="match status" value="1"/>
</dbReference>
<dbReference type="GO" id="GO:0000981">
    <property type="term" value="F:DNA-binding transcription factor activity, RNA polymerase II-specific"/>
    <property type="evidence" value="ECO:0007669"/>
    <property type="project" value="TreeGrafter"/>
</dbReference>
<dbReference type="GO" id="GO:0000978">
    <property type="term" value="F:RNA polymerase II cis-regulatory region sequence-specific DNA binding"/>
    <property type="evidence" value="ECO:0007669"/>
    <property type="project" value="TreeGrafter"/>
</dbReference>
<evidence type="ECO:0000256" key="5">
    <source>
        <dbReference type="ARBA" id="ARBA00022771"/>
    </source>
</evidence>
<dbReference type="SMART" id="SM00355">
    <property type="entry name" value="ZnF_C2H2"/>
    <property type="match status" value="2"/>
</dbReference>
<dbReference type="InterPro" id="IPR036236">
    <property type="entry name" value="Znf_C2H2_sf"/>
</dbReference>
<evidence type="ECO:0000256" key="1">
    <source>
        <dbReference type="ARBA" id="ARBA00004123"/>
    </source>
</evidence>
<comment type="subcellular location">
    <subcellularLocation>
        <location evidence="1">Nucleus</location>
    </subcellularLocation>
</comment>
<dbReference type="Pfam" id="PF00096">
    <property type="entry name" value="zf-C2H2"/>
    <property type="match status" value="2"/>
</dbReference>
<reference evidence="12 13" key="1">
    <citation type="submission" date="2019-09" db="EMBL/GenBank/DDBJ databases">
        <title>Bird 10,000 Genomes (B10K) Project - Family phase.</title>
        <authorList>
            <person name="Zhang G."/>
        </authorList>
    </citation>
    <scope>NUCLEOTIDE SEQUENCE [LARGE SCALE GENOMIC DNA]</scope>
    <source>
        <strain evidence="12">B10K-DU-029-49</strain>
        <tissue evidence="12">Liver</tissue>
    </source>
</reference>
<sequence>HTGERPYGCRKRFRTSSELLLHQQIHRDEKSFHCPDCRKGFKHNSHLIRHQHIHTRERLYKHPKCGKRL</sequence>
<dbReference type="FunFam" id="3.30.160.60:FF:000056">
    <property type="entry name" value="Zinc finger and SCAN domain-containing 20"/>
    <property type="match status" value="1"/>
</dbReference>
<dbReference type="Gene3D" id="3.30.160.60">
    <property type="entry name" value="Classic Zinc Finger"/>
    <property type="match status" value="2"/>
</dbReference>
<dbReference type="PROSITE" id="PS50157">
    <property type="entry name" value="ZINC_FINGER_C2H2_2"/>
    <property type="match status" value="2"/>
</dbReference>
<evidence type="ECO:0000256" key="3">
    <source>
        <dbReference type="ARBA" id="ARBA00022723"/>
    </source>
</evidence>
<dbReference type="PANTHER" id="PTHR23226">
    <property type="entry name" value="ZINC FINGER AND SCAN DOMAIN-CONTAINING"/>
    <property type="match status" value="1"/>
</dbReference>
<keyword evidence="8" id="KW-0804">Transcription</keyword>
<evidence type="ECO:0000256" key="8">
    <source>
        <dbReference type="ARBA" id="ARBA00023163"/>
    </source>
</evidence>
<evidence type="ECO:0000256" key="7">
    <source>
        <dbReference type="ARBA" id="ARBA00023015"/>
    </source>
</evidence>
<dbReference type="InterPro" id="IPR013087">
    <property type="entry name" value="Znf_C2H2_type"/>
</dbReference>
<proteinExistence type="inferred from homology"/>
<keyword evidence="3" id="KW-0479">Metal-binding</keyword>
<comment type="caution">
    <text evidence="12">The sequence shown here is derived from an EMBL/GenBank/DDBJ whole genome shotgun (WGS) entry which is preliminary data.</text>
</comment>
<keyword evidence="6" id="KW-0862">Zinc</keyword>
<dbReference type="Proteomes" id="UP000521322">
    <property type="component" value="Unassembled WGS sequence"/>
</dbReference>
<evidence type="ECO:0000259" key="11">
    <source>
        <dbReference type="PROSITE" id="PS50157"/>
    </source>
</evidence>
<evidence type="ECO:0000256" key="4">
    <source>
        <dbReference type="ARBA" id="ARBA00022737"/>
    </source>
</evidence>
<feature type="domain" description="C2H2-type" evidence="11">
    <location>
        <begin position="32"/>
        <end position="59"/>
    </location>
</feature>
<evidence type="ECO:0000313" key="12">
    <source>
        <dbReference type="EMBL" id="NWV80560.1"/>
    </source>
</evidence>
<keyword evidence="13" id="KW-1185">Reference proteome</keyword>
<dbReference type="EMBL" id="VZRN01003894">
    <property type="protein sequence ID" value="NWV80560.1"/>
    <property type="molecule type" value="Genomic_DNA"/>
</dbReference>
<keyword evidence="5 10" id="KW-0863">Zinc-finger</keyword>
<feature type="non-terminal residue" evidence="12">
    <location>
        <position position="69"/>
    </location>
</feature>
<name>A0A7K6HXU4_9PASS</name>
<dbReference type="PANTHER" id="PTHR23226:SF416">
    <property type="entry name" value="FI01424P"/>
    <property type="match status" value="1"/>
</dbReference>
<dbReference type="GO" id="GO:0005634">
    <property type="term" value="C:nucleus"/>
    <property type="evidence" value="ECO:0007669"/>
    <property type="project" value="UniProtKB-SubCell"/>
</dbReference>
<dbReference type="PROSITE" id="PS00028">
    <property type="entry name" value="ZINC_FINGER_C2H2_1"/>
    <property type="match status" value="1"/>
</dbReference>
<protein>
    <submittedName>
        <fullName evidence="12">ZN397 protein</fullName>
    </submittedName>
</protein>
<keyword evidence="7" id="KW-0805">Transcription regulation</keyword>
<dbReference type="AlphaFoldDB" id="A0A7K6HXU4"/>
<evidence type="ECO:0000256" key="10">
    <source>
        <dbReference type="PROSITE-ProRule" id="PRU00042"/>
    </source>
</evidence>
<keyword evidence="9" id="KW-0539">Nucleus</keyword>
<dbReference type="GO" id="GO:0008270">
    <property type="term" value="F:zinc ion binding"/>
    <property type="evidence" value="ECO:0007669"/>
    <property type="project" value="UniProtKB-KW"/>
</dbReference>
<gene>
    <name evidence="12" type="primary">Znf397_5</name>
    <name evidence="12" type="ORF">DASBRO_R01250</name>
</gene>
<keyword evidence="4" id="KW-0677">Repeat</keyword>
<evidence type="ECO:0000256" key="6">
    <source>
        <dbReference type="ARBA" id="ARBA00022833"/>
    </source>
</evidence>
<accession>A0A7K6HXU4</accession>
<organism evidence="12 13">
    <name type="scientific">Dasyornis broadbenti</name>
    <name type="common">rufous bristle-bird</name>
    <dbReference type="NCBI Taxonomy" id="243059"/>
    <lineage>
        <taxon>Eukaryota</taxon>
        <taxon>Metazoa</taxon>
        <taxon>Chordata</taxon>
        <taxon>Craniata</taxon>
        <taxon>Vertebrata</taxon>
        <taxon>Euteleostomi</taxon>
        <taxon>Archelosauria</taxon>
        <taxon>Archosauria</taxon>
        <taxon>Dinosauria</taxon>
        <taxon>Saurischia</taxon>
        <taxon>Theropoda</taxon>
        <taxon>Coelurosauria</taxon>
        <taxon>Aves</taxon>
        <taxon>Neognathae</taxon>
        <taxon>Neoaves</taxon>
        <taxon>Telluraves</taxon>
        <taxon>Australaves</taxon>
        <taxon>Passeriformes</taxon>
        <taxon>Meliphagoidea</taxon>
        <taxon>Dasyornithidae</taxon>
        <taxon>Dasyornis</taxon>
    </lineage>
</organism>
<comment type="similarity">
    <text evidence="2">Belongs to the krueppel C2H2-type zinc-finger protein family.</text>
</comment>
<evidence type="ECO:0000256" key="9">
    <source>
        <dbReference type="ARBA" id="ARBA00023242"/>
    </source>
</evidence>
<evidence type="ECO:0000256" key="2">
    <source>
        <dbReference type="ARBA" id="ARBA00006991"/>
    </source>
</evidence>